<dbReference type="Proteomes" id="UP000307507">
    <property type="component" value="Unassembled WGS sequence"/>
</dbReference>
<evidence type="ECO:0000313" key="3">
    <source>
        <dbReference type="Proteomes" id="UP000307507"/>
    </source>
</evidence>
<accession>A0A4S3ZRL6</accession>
<feature type="signal peptide" evidence="1">
    <location>
        <begin position="1"/>
        <end position="20"/>
    </location>
</feature>
<dbReference type="AlphaFoldDB" id="A0A4S3ZRL6"/>
<dbReference type="OrthoDB" id="1368457at2"/>
<gene>
    <name evidence="2" type="ORF">E6C50_15490</name>
</gene>
<feature type="chain" id="PRO_5020463268" description="GLPGLI family protein" evidence="1">
    <location>
        <begin position="21"/>
        <end position="240"/>
    </location>
</feature>
<reference evidence="2 3" key="1">
    <citation type="submission" date="2019-04" db="EMBL/GenBank/DDBJ databases">
        <title>Flavobacterium sp. nov. isolated from construction timber.</title>
        <authorList>
            <person name="Lin S.-Y."/>
            <person name="Chang C.-T."/>
            <person name="Young C.-C."/>
        </authorList>
    </citation>
    <scope>NUCLEOTIDE SEQUENCE [LARGE SCALE GENOMIC DNA]</scope>
    <source>
        <strain evidence="2 3">CC-CTC003</strain>
    </source>
</reference>
<name>A0A4S3ZRL6_9FLAO</name>
<dbReference type="EMBL" id="SSNZ01000009">
    <property type="protein sequence ID" value="THF48243.1"/>
    <property type="molecule type" value="Genomic_DNA"/>
</dbReference>
<keyword evidence="3" id="KW-1185">Reference proteome</keyword>
<dbReference type="PROSITE" id="PS51257">
    <property type="entry name" value="PROKAR_LIPOPROTEIN"/>
    <property type="match status" value="1"/>
</dbReference>
<protein>
    <recommendedName>
        <fullName evidence="4">GLPGLI family protein</fullName>
    </recommendedName>
</protein>
<keyword evidence="1" id="KW-0732">Signal</keyword>
<proteinExistence type="predicted"/>
<evidence type="ECO:0000256" key="1">
    <source>
        <dbReference type="SAM" id="SignalP"/>
    </source>
</evidence>
<dbReference type="RefSeq" id="WP_136404144.1">
    <property type="nucleotide sequence ID" value="NZ_SSNZ01000009.1"/>
</dbReference>
<organism evidence="2 3">
    <name type="scientific">Flavobacterium supellecticarium</name>
    <dbReference type="NCBI Taxonomy" id="2565924"/>
    <lineage>
        <taxon>Bacteria</taxon>
        <taxon>Pseudomonadati</taxon>
        <taxon>Bacteroidota</taxon>
        <taxon>Flavobacteriia</taxon>
        <taxon>Flavobacteriales</taxon>
        <taxon>Flavobacteriaceae</taxon>
        <taxon>Flavobacterium</taxon>
    </lineage>
</organism>
<evidence type="ECO:0008006" key="4">
    <source>
        <dbReference type="Google" id="ProtNLM"/>
    </source>
</evidence>
<evidence type="ECO:0000313" key="2">
    <source>
        <dbReference type="EMBL" id="THF48243.1"/>
    </source>
</evidence>
<comment type="caution">
    <text evidence="2">The sequence shown here is derived from an EMBL/GenBank/DDBJ whole genome shotgun (WGS) entry which is preliminary data.</text>
</comment>
<sequence>MVNKIITSVSILFMGCLVQAQTVGEVFKKITTGYSIAQPLQYKTDYKLFKDHKSTKVEENYKGVFYKNAANEVYIKINDTEIINTKKTNIKVSHSENAIVVSNPVDNYFGEADFNKVFELCKLISFKDFKTYWEIVLEPKTYSGLTYSKIVLNVSKTYFIQKQIFYYNTGINFSKDYKGTDVNYPRLEVVYSDYSRKAIPPSVFNTQNYLSFSGQNSIVLAQRFKKYEIIDQRIISNNIK</sequence>